<organism evidence="1 2">
    <name type="scientific">[Clostridium] celerecrescens 18A</name>
    <dbReference type="NCBI Taxonomy" id="1286362"/>
    <lineage>
        <taxon>Bacteria</taxon>
        <taxon>Bacillati</taxon>
        <taxon>Bacillota</taxon>
        <taxon>Clostridia</taxon>
        <taxon>Lachnospirales</taxon>
        <taxon>Lachnospiraceae</taxon>
        <taxon>Lacrimispora</taxon>
    </lineage>
</organism>
<dbReference type="OrthoDB" id="9878278at2"/>
<dbReference type="AlphaFoldDB" id="A0A2M8Z2V3"/>
<evidence type="ECO:0000313" key="1">
    <source>
        <dbReference type="EMBL" id="PJJ27787.1"/>
    </source>
</evidence>
<dbReference type="Proteomes" id="UP000231092">
    <property type="component" value="Unassembled WGS sequence"/>
</dbReference>
<dbReference type="RefSeq" id="WP_100304377.1">
    <property type="nucleotide sequence ID" value="NZ_PGET01000001.1"/>
</dbReference>
<protein>
    <submittedName>
        <fullName evidence="1">Uncharacterized protein</fullName>
    </submittedName>
</protein>
<accession>A0A2M8Z2V3</accession>
<reference evidence="1 2" key="1">
    <citation type="submission" date="2017-11" db="EMBL/GenBank/DDBJ databases">
        <title>Understudied soil microbes with underappreciated capabilities: Untangling the Clostridium saccharolyticum group.</title>
        <authorList>
            <person name="Leschine S."/>
        </authorList>
    </citation>
    <scope>NUCLEOTIDE SEQUENCE [LARGE SCALE GENOMIC DNA]</scope>
    <source>
        <strain evidence="1 2">18A</strain>
    </source>
</reference>
<evidence type="ECO:0000313" key="2">
    <source>
        <dbReference type="Proteomes" id="UP000231092"/>
    </source>
</evidence>
<dbReference type="EMBL" id="PGET01000001">
    <property type="protein sequence ID" value="PJJ27787.1"/>
    <property type="molecule type" value="Genomic_DNA"/>
</dbReference>
<comment type="caution">
    <text evidence="1">The sequence shown here is derived from an EMBL/GenBank/DDBJ whole genome shotgun (WGS) entry which is preliminary data.</text>
</comment>
<sequence length="111" mass="13084">MKMNIDIERLIDLVEEENSSYNDYCYSGKTLYNGNFDGLKIRKEHLSYANQSHDRAQSAVQAIMEVLQLDSEQRKRLYIATRAVCRWRVHTSYAFLMPATMKCQIYNFIFA</sequence>
<name>A0A2M8Z2V3_9FIRM</name>
<gene>
    <name evidence="1" type="ORF">H171_1266</name>
</gene>
<proteinExistence type="predicted"/>